<keyword evidence="4" id="KW-1133">Transmembrane helix</keyword>
<dbReference type="GO" id="GO:0022857">
    <property type="term" value="F:transmembrane transporter activity"/>
    <property type="evidence" value="ECO:0007669"/>
    <property type="project" value="InterPro"/>
</dbReference>
<evidence type="ECO:0000256" key="3">
    <source>
        <dbReference type="SAM" id="MobiDB-lite"/>
    </source>
</evidence>
<dbReference type="Gene3D" id="1.20.1250.20">
    <property type="entry name" value="MFS general substrate transporter like domains"/>
    <property type="match status" value="1"/>
</dbReference>
<protein>
    <submittedName>
        <fullName evidence="5">MFS general substrate transporter</fullName>
    </submittedName>
</protein>
<keyword evidence="6" id="KW-1185">Reference proteome</keyword>
<dbReference type="Proteomes" id="UP000249619">
    <property type="component" value="Unassembled WGS sequence"/>
</dbReference>
<evidence type="ECO:0000256" key="4">
    <source>
        <dbReference type="SAM" id="Phobius"/>
    </source>
</evidence>
<feature type="transmembrane region" description="Helical" evidence="4">
    <location>
        <begin position="128"/>
        <end position="151"/>
    </location>
</feature>
<comment type="subcellular location">
    <subcellularLocation>
        <location evidence="1">Membrane</location>
        <topology evidence="1">Multi-pass membrane protein</topology>
    </subcellularLocation>
</comment>
<accession>A0A364NDL9</accession>
<gene>
    <name evidence="5" type="ORF">DDE83_001237</name>
</gene>
<feature type="transmembrane region" description="Helical" evidence="4">
    <location>
        <begin position="260"/>
        <end position="281"/>
    </location>
</feature>
<keyword evidence="4" id="KW-0812">Transmembrane</keyword>
<name>A0A364NDL9_STELY</name>
<keyword evidence="4" id="KW-0472">Membrane</keyword>
<comment type="caution">
    <text evidence="5">The sequence shown here is derived from an EMBL/GenBank/DDBJ whole genome shotgun (WGS) entry which is preliminary data.</text>
</comment>
<dbReference type="PANTHER" id="PTHR11360">
    <property type="entry name" value="MONOCARBOXYLATE TRANSPORTER"/>
    <property type="match status" value="1"/>
</dbReference>
<dbReference type="AlphaFoldDB" id="A0A364NDL9"/>
<dbReference type="PANTHER" id="PTHR11360:SF281">
    <property type="entry name" value="ASPYRIDONES EFFLUX PROTEIN APDF-RELATED"/>
    <property type="match status" value="1"/>
</dbReference>
<proteinExistence type="inferred from homology"/>
<evidence type="ECO:0000313" key="6">
    <source>
        <dbReference type="Proteomes" id="UP000249619"/>
    </source>
</evidence>
<feature type="region of interest" description="Disordered" evidence="3">
    <location>
        <begin position="1"/>
        <end position="24"/>
    </location>
</feature>
<dbReference type="EMBL" id="QGDH01000012">
    <property type="protein sequence ID" value="RAR15408.1"/>
    <property type="molecule type" value="Genomic_DNA"/>
</dbReference>
<dbReference type="SUPFAM" id="SSF103473">
    <property type="entry name" value="MFS general substrate transporter"/>
    <property type="match status" value="1"/>
</dbReference>
<evidence type="ECO:0000313" key="5">
    <source>
        <dbReference type="EMBL" id="RAR15408.1"/>
    </source>
</evidence>
<sequence>MTEKIPTSLDRHPSESTVDTESCKENENEGGRAAWLTVAGSILVYYASSGLMNSFGFFQDFYSQQFLKNASASNIAFIGTLQMALMNLLAAISGSLCDRYGVQYLYLSSGAGTILALFILSSTQPNQFWLVFMTQGLLMGLSISFGVQPALTVVGQHFKQNRAFAMGLVSTGSALGGIGFPLMFDQLLPRVGFANSLRLAALKIAYVITPHSYENEAGTDVFSVCYSIALCISTSKPSERSGRKGCACLIDFKGFLDSRYAVLCAGTWFAILGLWIPGYYVSM</sequence>
<feature type="transmembrane region" description="Helical" evidence="4">
    <location>
        <begin position="163"/>
        <end position="184"/>
    </location>
</feature>
<feature type="transmembrane region" description="Helical" evidence="4">
    <location>
        <begin position="72"/>
        <end position="92"/>
    </location>
</feature>
<evidence type="ECO:0000256" key="2">
    <source>
        <dbReference type="ARBA" id="ARBA00006727"/>
    </source>
</evidence>
<reference evidence="6" key="1">
    <citation type="submission" date="2018-05" db="EMBL/GenBank/DDBJ databases">
        <title>Draft genome sequence of Stemphylium lycopersici strain CIDEFI 213.</title>
        <authorList>
            <person name="Medina R."/>
            <person name="Franco M.E.E."/>
            <person name="Lucentini C.G."/>
            <person name="Saparrat M.C.N."/>
            <person name="Balatti P.A."/>
        </authorList>
    </citation>
    <scope>NUCLEOTIDE SEQUENCE [LARGE SCALE GENOMIC DNA]</scope>
    <source>
        <strain evidence="6">CIDEFI 213</strain>
    </source>
</reference>
<comment type="similarity">
    <text evidence="2">Belongs to the major facilitator superfamily. Monocarboxylate porter (TC 2.A.1.13) family.</text>
</comment>
<feature type="transmembrane region" description="Helical" evidence="4">
    <location>
        <begin position="104"/>
        <end position="122"/>
    </location>
</feature>
<evidence type="ECO:0000256" key="1">
    <source>
        <dbReference type="ARBA" id="ARBA00004141"/>
    </source>
</evidence>
<organism evidence="5 6">
    <name type="scientific">Stemphylium lycopersici</name>
    <name type="common">Tomato gray leaf spot disease fungus</name>
    <name type="synonym">Thyrospora lycopersici</name>
    <dbReference type="NCBI Taxonomy" id="183478"/>
    <lineage>
        <taxon>Eukaryota</taxon>
        <taxon>Fungi</taxon>
        <taxon>Dikarya</taxon>
        <taxon>Ascomycota</taxon>
        <taxon>Pezizomycotina</taxon>
        <taxon>Dothideomycetes</taxon>
        <taxon>Pleosporomycetidae</taxon>
        <taxon>Pleosporales</taxon>
        <taxon>Pleosporineae</taxon>
        <taxon>Pleosporaceae</taxon>
        <taxon>Stemphylium</taxon>
    </lineage>
</organism>
<dbReference type="InterPro" id="IPR011701">
    <property type="entry name" value="MFS"/>
</dbReference>
<feature type="compositionally biased region" description="Basic and acidic residues" evidence="3">
    <location>
        <begin position="1"/>
        <end position="14"/>
    </location>
</feature>
<dbReference type="Pfam" id="PF07690">
    <property type="entry name" value="MFS_1"/>
    <property type="match status" value="1"/>
</dbReference>
<dbReference type="InterPro" id="IPR050327">
    <property type="entry name" value="Proton-linked_MCT"/>
</dbReference>
<dbReference type="InterPro" id="IPR036259">
    <property type="entry name" value="MFS_trans_sf"/>
</dbReference>
<dbReference type="GO" id="GO:0016020">
    <property type="term" value="C:membrane"/>
    <property type="evidence" value="ECO:0007669"/>
    <property type="project" value="UniProtKB-SubCell"/>
</dbReference>
<feature type="transmembrane region" description="Helical" evidence="4">
    <location>
        <begin position="33"/>
        <end position="52"/>
    </location>
</feature>